<sequence>MSFLLRLLLRACRAAARIRPQAASLLWLARTVCAAVVVSTSAQAQSPRAERTVRLQIRPNTTLRVQGTPALTLPAPGQPAETPDGAATYALTTNTGAPKEIRASLDEALPLGLSLEVKVGAPESRGRGATSDGWTALRPSAERVVHDIQKSSDSGVPITYRAVATAQAAPEDYRVTVTYTITGSN</sequence>
<gene>
    <name evidence="3" type="ORF">GGP45_003138</name>
    <name evidence="2" type="ORF">GGP61_003484</name>
</gene>
<evidence type="ECO:0000313" key="2">
    <source>
        <dbReference type="EMBL" id="MCS3711849.1"/>
    </source>
</evidence>
<dbReference type="EMBL" id="JANUBL010000009">
    <property type="protein sequence ID" value="MCS4122771.1"/>
    <property type="molecule type" value="Genomic_DNA"/>
</dbReference>
<feature type="chain" id="PRO_5040715276" evidence="1">
    <location>
        <begin position="45"/>
        <end position="185"/>
    </location>
</feature>
<dbReference type="Proteomes" id="UP001155144">
    <property type="component" value="Unassembled WGS sequence"/>
</dbReference>
<dbReference type="EMBL" id="JANUAE010000019">
    <property type="protein sequence ID" value="MCS3711849.1"/>
    <property type="molecule type" value="Genomic_DNA"/>
</dbReference>
<name>A0A9X3AAB9_9BACT</name>
<dbReference type="Proteomes" id="UP001155057">
    <property type="component" value="Unassembled WGS sequence"/>
</dbReference>
<keyword evidence="1" id="KW-0732">Signal</keyword>
<feature type="signal peptide" evidence="1">
    <location>
        <begin position="1"/>
        <end position="44"/>
    </location>
</feature>
<accession>A0A9X3AAB9</accession>
<dbReference type="RefSeq" id="WP_259124568.1">
    <property type="nucleotide sequence ID" value="NZ_JANUAE010000019.1"/>
</dbReference>
<evidence type="ECO:0000256" key="1">
    <source>
        <dbReference type="SAM" id="SignalP"/>
    </source>
</evidence>
<protein>
    <submittedName>
        <fullName evidence="3">Uncharacterized protein</fullName>
    </submittedName>
</protein>
<comment type="caution">
    <text evidence="3">The sequence shown here is derived from an EMBL/GenBank/DDBJ whole genome shotgun (WGS) entry which is preliminary data.</text>
</comment>
<proteinExistence type="predicted"/>
<evidence type="ECO:0000313" key="4">
    <source>
        <dbReference type="Proteomes" id="UP001155144"/>
    </source>
</evidence>
<evidence type="ECO:0000313" key="3">
    <source>
        <dbReference type="EMBL" id="MCS4122771.1"/>
    </source>
</evidence>
<reference evidence="3" key="1">
    <citation type="submission" date="2022-08" db="EMBL/GenBank/DDBJ databases">
        <title>Genomic Encyclopedia of Type Strains, Phase V (KMG-V): Genome sequencing to study the core and pangenomes of soil and plant-associated prokaryotes.</title>
        <authorList>
            <person name="Whitman W."/>
        </authorList>
    </citation>
    <scope>NUCLEOTIDE SEQUENCE</scope>
    <source>
        <strain evidence="3">SP3026</strain>
        <strain evidence="2">SP3049</strain>
    </source>
</reference>
<organism evidence="3 4">
    <name type="scientific">Salinibacter ruber</name>
    <dbReference type="NCBI Taxonomy" id="146919"/>
    <lineage>
        <taxon>Bacteria</taxon>
        <taxon>Pseudomonadati</taxon>
        <taxon>Rhodothermota</taxon>
        <taxon>Rhodothermia</taxon>
        <taxon>Rhodothermales</taxon>
        <taxon>Salinibacteraceae</taxon>
        <taxon>Salinibacter</taxon>
    </lineage>
</organism>
<dbReference type="AlphaFoldDB" id="A0A9X3AAB9"/>